<evidence type="ECO:0000256" key="1">
    <source>
        <dbReference type="ARBA" id="ARBA00004651"/>
    </source>
</evidence>
<proteinExistence type="inferred from homology"/>
<evidence type="ECO:0000259" key="13">
    <source>
        <dbReference type="Pfam" id="PF13473"/>
    </source>
</evidence>
<dbReference type="NCBIfam" id="TIGR01511">
    <property type="entry name" value="ATPase-IB1_Cu"/>
    <property type="match status" value="1"/>
</dbReference>
<dbReference type="InterPro" id="IPR023299">
    <property type="entry name" value="ATPase_P-typ_cyto_dom_N"/>
</dbReference>
<feature type="domain" description="P-type ATPase A" evidence="12">
    <location>
        <begin position="359"/>
        <end position="457"/>
    </location>
</feature>
<dbReference type="Gene3D" id="2.60.40.420">
    <property type="entry name" value="Cupredoxins - blue copper proteins"/>
    <property type="match status" value="1"/>
</dbReference>
<gene>
    <name evidence="14" type="ORF">JS756_02850</name>
</gene>
<feature type="transmembrane region" description="Helical" evidence="10">
    <location>
        <begin position="474"/>
        <end position="495"/>
    </location>
</feature>
<dbReference type="InterPro" id="IPR059000">
    <property type="entry name" value="ATPase_P-type_domA"/>
</dbReference>
<keyword evidence="3 10" id="KW-0812">Transmembrane</keyword>
<dbReference type="PANTHER" id="PTHR43520">
    <property type="entry name" value="ATP7, ISOFORM B"/>
    <property type="match status" value="1"/>
</dbReference>
<feature type="transmembrane region" description="Helical" evidence="10">
    <location>
        <begin position="293"/>
        <end position="315"/>
    </location>
</feature>
<dbReference type="InterPro" id="IPR023298">
    <property type="entry name" value="ATPase_P-typ_TM_dom_sf"/>
</dbReference>
<feature type="compositionally biased region" description="Pro residues" evidence="11">
    <location>
        <begin position="189"/>
        <end position="198"/>
    </location>
</feature>
<feature type="compositionally biased region" description="Low complexity" evidence="11">
    <location>
        <begin position="140"/>
        <end position="180"/>
    </location>
</feature>
<dbReference type="Gene3D" id="3.40.1110.10">
    <property type="entry name" value="Calcium-transporting ATPase, cytoplasmic domain N"/>
    <property type="match status" value="1"/>
</dbReference>
<dbReference type="Gene3D" id="2.70.150.10">
    <property type="entry name" value="Calcium-transporting ATPase, cytoplasmic transduction domain A"/>
    <property type="match status" value="1"/>
</dbReference>
<dbReference type="InterPro" id="IPR027256">
    <property type="entry name" value="P-typ_ATPase_IB"/>
</dbReference>
<feature type="transmembrane region" description="Helical" evidence="10">
    <location>
        <begin position="225"/>
        <end position="245"/>
    </location>
</feature>
<evidence type="ECO:0000256" key="11">
    <source>
        <dbReference type="SAM" id="MobiDB-lite"/>
    </source>
</evidence>
<evidence type="ECO:0000256" key="8">
    <source>
        <dbReference type="ARBA" id="ARBA00022989"/>
    </source>
</evidence>
<keyword evidence="15" id="KW-1185">Reference proteome</keyword>
<dbReference type="Proteomes" id="UP000788262">
    <property type="component" value="Unassembled WGS sequence"/>
</dbReference>
<evidence type="ECO:0000256" key="6">
    <source>
        <dbReference type="ARBA" id="ARBA00022840"/>
    </source>
</evidence>
<dbReference type="Gene3D" id="3.40.50.1000">
    <property type="entry name" value="HAD superfamily/HAD-like"/>
    <property type="match status" value="1"/>
</dbReference>
<dbReference type="SUPFAM" id="SSF49503">
    <property type="entry name" value="Cupredoxins"/>
    <property type="match status" value="1"/>
</dbReference>
<keyword evidence="5 10" id="KW-0547">Nucleotide-binding</keyword>
<name>A0ABS2VJ21_STRAS</name>
<dbReference type="Pfam" id="PF00122">
    <property type="entry name" value="E1-E2_ATPase"/>
    <property type="match status" value="1"/>
</dbReference>
<dbReference type="InterPro" id="IPR044492">
    <property type="entry name" value="P_typ_ATPase_HD_dom"/>
</dbReference>
<keyword evidence="6 10" id="KW-0067">ATP-binding</keyword>
<feature type="transmembrane region" description="Helical" evidence="10">
    <location>
        <begin position="818"/>
        <end position="837"/>
    </location>
</feature>
<dbReference type="PANTHER" id="PTHR43520:SF8">
    <property type="entry name" value="P-TYPE CU(+) TRANSPORTER"/>
    <property type="match status" value="1"/>
</dbReference>
<keyword evidence="9 10" id="KW-0472">Membrane</keyword>
<evidence type="ECO:0000259" key="12">
    <source>
        <dbReference type="Pfam" id="PF00122"/>
    </source>
</evidence>
<dbReference type="NCBIfam" id="TIGR01525">
    <property type="entry name" value="ATPase-IB_hvy"/>
    <property type="match status" value="1"/>
</dbReference>
<organism evidence="14 15">
    <name type="scientific">Streptomyces actuosus</name>
    <dbReference type="NCBI Taxonomy" id="1885"/>
    <lineage>
        <taxon>Bacteria</taxon>
        <taxon>Bacillati</taxon>
        <taxon>Actinomycetota</taxon>
        <taxon>Actinomycetes</taxon>
        <taxon>Kitasatosporales</taxon>
        <taxon>Streptomycetaceae</taxon>
        <taxon>Streptomyces</taxon>
    </lineage>
</organism>
<evidence type="ECO:0000256" key="2">
    <source>
        <dbReference type="ARBA" id="ARBA00006024"/>
    </source>
</evidence>
<dbReference type="InterPro" id="IPR008972">
    <property type="entry name" value="Cupredoxin"/>
</dbReference>
<evidence type="ECO:0000256" key="9">
    <source>
        <dbReference type="ARBA" id="ARBA00023136"/>
    </source>
</evidence>
<feature type="transmembrane region" description="Helical" evidence="10">
    <location>
        <begin position="843"/>
        <end position="861"/>
    </location>
</feature>
<feature type="transmembrane region" description="Helical" evidence="10">
    <location>
        <begin position="6"/>
        <end position="24"/>
    </location>
</feature>
<dbReference type="InterPro" id="IPR018303">
    <property type="entry name" value="ATPase_P-typ_P_site"/>
</dbReference>
<protein>
    <submittedName>
        <fullName evidence="14">Heavy metal translocating P-type ATPase</fullName>
    </submittedName>
</protein>
<comment type="caution">
    <text evidence="14">The sequence shown here is derived from an EMBL/GenBank/DDBJ whole genome shotgun (WGS) entry which is preliminary data.</text>
</comment>
<feature type="transmembrane region" description="Helical" evidence="10">
    <location>
        <begin position="257"/>
        <end position="273"/>
    </location>
</feature>
<reference evidence="14 15" key="1">
    <citation type="submission" date="2021-02" db="EMBL/GenBank/DDBJ databases">
        <title>Whole genome sequencing of Streptomyces actuosus VRA1.</title>
        <authorList>
            <person name="Sen G."/>
            <person name="Sen A."/>
        </authorList>
    </citation>
    <scope>NUCLEOTIDE SEQUENCE [LARGE SCALE GENOMIC DNA]</scope>
    <source>
        <strain evidence="14 15">VRA1</strain>
    </source>
</reference>
<sequence length="881" mass="91196">MTGADLIVIVVVVVLAALLAWWFFGPEPTGEATGTGEGQQVTVTVRGGYAPSRIRVRAGRPLRLVFDRQESGDCSSKVVFPDFGISADLYPFSRTTVELAPTLPGSYGFACGMNMIHGTLLVEPDQAESDRVERPSGQGALEKAATPAAAESEPESAVEFAGTGDSAGSADSSTGSSATRAEPEEAPTAAPPQAPPAPRGETAGTAQDAEATERRVEIADLARRVWFGAVLTAPVLFGVMAEEFFHPAWLPGVLTDPWFSLALITPVMFYTGWPIHRTGWLGLAHRSPDMNSLITIGTVAAFGYSLVITIAPSLAPADIRGVYYEEVGFILTLILLGRLIETRAKAGTGEAIRSLLGLRARTARVVRDGAEAELPVEQVLPGDIVLVRPGEKVPVDGEVVAGHSAVDESMITGEPVPVEKDTGDEVVGATVNGTGSLRIKATRVGAESVLAQIVEMVRRAQASRPAIARLVDQVSAVFVPVVMMIALGAFALWYVTGPSPVFTYALITAVSVLIIACPCALGLATPLAIVVGTGKGATNGILFRNAEAIETARRIDTAVLDKTGTITAGHPVLTDVVALDGQDPDDLLALVAAAEADSEHPLATAIVAGARDRGIRIPAASRFQSVTGQGVQATVDGHEVLIGNTRLLAGARVQTGVLAERAAALAADGKTAVLLAVDGLPAGLVGVADPVKEDSAAGVTALHDLGLQVVMITGDARRTAEAVARRVGIDRVLAEVRPEDKAAEVARLQAEGRRVGMVGDGINDAPALAQADVGLAIGTGTDVAIESADVTLMSGSLAGIPTTIRLSRATMRNIRQNLTLAFGYNTIGIPIAAGLLYPFFGIVLSPVIAAAAMALSSLSVVTNASRLRGARITDAAQAVGR</sequence>
<feature type="domain" description="EfeO-type cupredoxin-like" evidence="13">
    <location>
        <begin position="16"/>
        <end position="122"/>
    </location>
</feature>
<dbReference type="SUPFAM" id="SSF81653">
    <property type="entry name" value="Calcium ATPase, transduction domain A"/>
    <property type="match status" value="1"/>
</dbReference>
<dbReference type="InterPro" id="IPR001757">
    <property type="entry name" value="P_typ_ATPase"/>
</dbReference>
<evidence type="ECO:0000313" key="15">
    <source>
        <dbReference type="Proteomes" id="UP000788262"/>
    </source>
</evidence>
<dbReference type="Pfam" id="PF00702">
    <property type="entry name" value="Hydrolase"/>
    <property type="match status" value="1"/>
</dbReference>
<dbReference type="SUPFAM" id="SSF56784">
    <property type="entry name" value="HAD-like"/>
    <property type="match status" value="1"/>
</dbReference>
<comment type="subcellular location">
    <subcellularLocation>
        <location evidence="1">Cell membrane</location>
        <topology evidence="1">Multi-pass membrane protein</topology>
    </subcellularLocation>
</comment>
<dbReference type="CDD" id="cd02094">
    <property type="entry name" value="P-type_ATPase_Cu-like"/>
    <property type="match status" value="1"/>
</dbReference>
<keyword evidence="4 10" id="KW-0479">Metal-binding</keyword>
<feature type="region of interest" description="Disordered" evidence="11">
    <location>
        <begin position="126"/>
        <end position="212"/>
    </location>
</feature>
<evidence type="ECO:0000256" key="10">
    <source>
        <dbReference type="RuleBase" id="RU362081"/>
    </source>
</evidence>
<accession>A0ABS2VJ21</accession>
<dbReference type="EMBL" id="JAFFZS010000001">
    <property type="protein sequence ID" value="MBN0043068.1"/>
    <property type="molecule type" value="Genomic_DNA"/>
</dbReference>
<dbReference type="PRINTS" id="PR00119">
    <property type="entry name" value="CATATPASE"/>
</dbReference>
<dbReference type="SUPFAM" id="SSF81665">
    <property type="entry name" value="Calcium ATPase, transmembrane domain M"/>
    <property type="match status" value="1"/>
</dbReference>
<dbReference type="SFLD" id="SFLDG00002">
    <property type="entry name" value="C1.7:_P-type_atpase_like"/>
    <property type="match status" value="1"/>
</dbReference>
<feature type="transmembrane region" description="Helical" evidence="10">
    <location>
        <begin position="321"/>
        <end position="340"/>
    </location>
</feature>
<dbReference type="InterPro" id="IPR036412">
    <property type="entry name" value="HAD-like_sf"/>
</dbReference>
<dbReference type="InterPro" id="IPR008250">
    <property type="entry name" value="ATPase_P-typ_transduc_dom_A_sf"/>
</dbReference>
<dbReference type="PROSITE" id="PS00154">
    <property type="entry name" value="ATPASE_E1_E2"/>
    <property type="match status" value="1"/>
</dbReference>
<evidence type="ECO:0000256" key="4">
    <source>
        <dbReference type="ARBA" id="ARBA00022723"/>
    </source>
</evidence>
<dbReference type="InterPro" id="IPR028096">
    <property type="entry name" value="EfeO_Cupredoxin"/>
</dbReference>
<dbReference type="SFLD" id="SFLDS00003">
    <property type="entry name" value="Haloacid_Dehalogenase"/>
    <property type="match status" value="1"/>
</dbReference>
<dbReference type="InterPro" id="IPR023214">
    <property type="entry name" value="HAD_sf"/>
</dbReference>
<dbReference type="NCBIfam" id="TIGR01494">
    <property type="entry name" value="ATPase_P-type"/>
    <property type="match status" value="1"/>
</dbReference>
<evidence type="ECO:0000256" key="7">
    <source>
        <dbReference type="ARBA" id="ARBA00022967"/>
    </source>
</evidence>
<keyword evidence="10" id="KW-1003">Cell membrane</keyword>
<dbReference type="SFLD" id="SFLDF00027">
    <property type="entry name" value="p-type_atpase"/>
    <property type="match status" value="1"/>
</dbReference>
<keyword evidence="8 10" id="KW-1133">Transmembrane helix</keyword>
<comment type="similarity">
    <text evidence="2 10">Belongs to the cation transport ATPase (P-type) (TC 3.A.3) family. Type IB subfamily.</text>
</comment>
<evidence type="ECO:0000256" key="5">
    <source>
        <dbReference type="ARBA" id="ARBA00022741"/>
    </source>
</evidence>
<evidence type="ECO:0000256" key="3">
    <source>
        <dbReference type="ARBA" id="ARBA00022692"/>
    </source>
</evidence>
<feature type="transmembrane region" description="Helical" evidence="10">
    <location>
        <begin position="501"/>
        <end position="531"/>
    </location>
</feature>
<evidence type="ECO:0000313" key="14">
    <source>
        <dbReference type="EMBL" id="MBN0043068.1"/>
    </source>
</evidence>
<dbReference type="Pfam" id="PF13473">
    <property type="entry name" value="Cupredoxin_1"/>
    <property type="match status" value="1"/>
</dbReference>
<keyword evidence="7" id="KW-1278">Translocase</keyword>
<dbReference type="RefSeq" id="WP_205381262.1">
    <property type="nucleotide sequence ID" value="NZ_JAFFZS010000001.1"/>
</dbReference>
<dbReference type="PRINTS" id="PR00943">
    <property type="entry name" value="CUATPASE"/>
</dbReference>